<accession>B4L4V4</accession>
<evidence type="ECO:0000313" key="3">
    <source>
        <dbReference type="Proteomes" id="UP000009192"/>
    </source>
</evidence>
<keyword evidence="1" id="KW-0472">Membrane</keyword>
<dbReference type="Proteomes" id="UP000009192">
    <property type="component" value="Unassembled WGS sequence"/>
</dbReference>
<organism evidence="2 3">
    <name type="scientific">Drosophila mojavensis</name>
    <name type="common">Fruit fly</name>
    <dbReference type="NCBI Taxonomy" id="7230"/>
    <lineage>
        <taxon>Eukaryota</taxon>
        <taxon>Metazoa</taxon>
        <taxon>Ecdysozoa</taxon>
        <taxon>Arthropoda</taxon>
        <taxon>Hexapoda</taxon>
        <taxon>Insecta</taxon>
        <taxon>Pterygota</taxon>
        <taxon>Neoptera</taxon>
        <taxon>Endopterygota</taxon>
        <taxon>Diptera</taxon>
        <taxon>Brachycera</taxon>
        <taxon>Muscomorpha</taxon>
        <taxon>Ephydroidea</taxon>
        <taxon>Drosophilidae</taxon>
        <taxon>Drosophila</taxon>
    </lineage>
</organism>
<proteinExistence type="predicted"/>
<keyword evidence="1" id="KW-1133">Transmembrane helix</keyword>
<keyword evidence="1" id="KW-0812">Transmembrane</keyword>
<gene>
    <name evidence="2" type="primary">Dmoj\GI15836</name>
    <name evidence="2" type="ORF">Dmoj_GI15836</name>
</gene>
<feature type="transmembrane region" description="Helical" evidence="1">
    <location>
        <begin position="269"/>
        <end position="290"/>
    </location>
</feature>
<name>B4L4V4_DROMO</name>
<dbReference type="KEGG" id="dmo:Dmoj_GI15836"/>
<dbReference type="AlphaFoldDB" id="B4L4V4"/>
<sequence>MPQRPRLKVPHYGMGRRSSIVTMLQTIKPCIVEYAYFWESKKNEENAGVGEILSGSGTEDKEVTAEPQMPAKANKINIKVMPTRNIWQERLKHGSKHRLPTIAAVNKVSKDCIDNSNQTEKKEFNLTDDDFKLLLPINRYIDDKLCQYSLPQLIAELTKNMVEIEIINVRPQYVFIMPEPRMAWRIEVDLTNNPSIQCLIRAGIYLKEAMDNDPQARFMLNGYDQENHHIAVGAASDRMPPAGKDDTIRRPTSWMARIPLFWPHTPDRLAKIVLTYFILICVIGIVFTFFL</sequence>
<dbReference type="OMA" id="PCIVEYA"/>
<protein>
    <submittedName>
        <fullName evidence="2">Uncharacterized protein</fullName>
    </submittedName>
</protein>
<evidence type="ECO:0000256" key="1">
    <source>
        <dbReference type="SAM" id="Phobius"/>
    </source>
</evidence>
<dbReference type="OrthoDB" id="7871668at2759"/>
<dbReference type="HOGENOM" id="CLU_957347_0_0_1"/>
<evidence type="ECO:0000313" key="2">
    <source>
        <dbReference type="EMBL" id="EDW07582.1"/>
    </source>
</evidence>
<reference evidence="2 3" key="1">
    <citation type="journal article" date="2007" name="Nature">
        <title>Evolution of genes and genomes on the Drosophila phylogeny.</title>
        <authorList>
            <consortium name="Drosophila 12 Genomes Consortium"/>
            <person name="Clark A.G."/>
            <person name="Eisen M.B."/>
            <person name="Smith D.R."/>
            <person name="Bergman C.M."/>
            <person name="Oliver B."/>
            <person name="Markow T.A."/>
            <person name="Kaufman T.C."/>
            <person name="Kellis M."/>
            <person name="Gelbart W."/>
            <person name="Iyer V.N."/>
            <person name="Pollard D.A."/>
            <person name="Sackton T.B."/>
            <person name="Larracuente A.M."/>
            <person name="Singh N.D."/>
            <person name="Abad J.P."/>
            <person name="Abt D.N."/>
            <person name="Adryan B."/>
            <person name="Aguade M."/>
            <person name="Akashi H."/>
            <person name="Anderson W.W."/>
            <person name="Aquadro C.F."/>
            <person name="Ardell D.H."/>
            <person name="Arguello R."/>
            <person name="Artieri C.G."/>
            <person name="Barbash D.A."/>
            <person name="Barker D."/>
            <person name="Barsanti P."/>
            <person name="Batterham P."/>
            <person name="Batzoglou S."/>
            <person name="Begun D."/>
            <person name="Bhutkar A."/>
            <person name="Blanco E."/>
            <person name="Bosak S.A."/>
            <person name="Bradley R.K."/>
            <person name="Brand A.D."/>
            <person name="Brent M.R."/>
            <person name="Brooks A.N."/>
            <person name="Brown R.H."/>
            <person name="Butlin R.K."/>
            <person name="Caggese C."/>
            <person name="Calvi B.R."/>
            <person name="Bernardo de Carvalho A."/>
            <person name="Caspi A."/>
            <person name="Castrezana S."/>
            <person name="Celniker S.E."/>
            <person name="Chang J.L."/>
            <person name="Chapple C."/>
            <person name="Chatterji S."/>
            <person name="Chinwalla A."/>
            <person name="Civetta A."/>
            <person name="Clifton S.W."/>
            <person name="Comeron J.M."/>
            <person name="Costello J.C."/>
            <person name="Coyne J.A."/>
            <person name="Daub J."/>
            <person name="David R.G."/>
            <person name="Delcher A.L."/>
            <person name="Delehaunty K."/>
            <person name="Do C.B."/>
            <person name="Ebling H."/>
            <person name="Edwards K."/>
            <person name="Eickbush T."/>
            <person name="Evans J.D."/>
            <person name="Filipski A."/>
            <person name="Findeiss S."/>
            <person name="Freyhult E."/>
            <person name="Fulton L."/>
            <person name="Fulton R."/>
            <person name="Garcia A.C."/>
            <person name="Gardiner A."/>
            <person name="Garfield D.A."/>
            <person name="Garvin B.E."/>
            <person name="Gibson G."/>
            <person name="Gilbert D."/>
            <person name="Gnerre S."/>
            <person name="Godfrey J."/>
            <person name="Good R."/>
            <person name="Gotea V."/>
            <person name="Gravely B."/>
            <person name="Greenberg A.J."/>
            <person name="Griffiths-Jones S."/>
            <person name="Gross S."/>
            <person name="Guigo R."/>
            <person name="Gustafson E.A."/>
            <person name="Haerty W."/>
            <person name="Hahn M.W."/>
            <person name="Halligan D.L."/>
            <person name="Halpern A.L."/>
            <person name="Halter G.M."/>
            <person name="Han M.V."/>
            <person name="Heger A."/>
            <person name="Hillier L."/>
            <person name="Hinrichs A.S."/>
            <person name="Holmes I."/>
            <person name="Hoskins R.A."/>
            <person name="Hubisz M.J."/>
            <person name="Hultmark D."/>
            <person name="Huntley M.A."/>
            <person name="Jaffe D.B."/>
            <person name="Jagadeeshan S."/>
            <person name="Jeck W.R."/>
            <person name="Johnson J."/>
            <person name="Jones C.D."/>
            <person name="Jordan W.C."/>
            <person name="Karpen G.H."/>
            <person name="Kataoka E."/>
            <person name="Keightley P.D."/>
            <person name="Kheradpour P."/>
            <person name="Kirkness E.F."/>
            <person name="Koerich L.B."/>
            <person name="Kristiansen K."/>
            <person name="Kudrna D."/>
            <person name="Kulathinal R.J."/>
            <person name="Kumar S."/>
            <person name="Kwok R."/>
            <person name="Lander E."/>
            <person name="Langley C.H."/>
            <person name="Lapoint R."/>
            <person name="Lazzaro B.P."/>
            <person name="Lee S.J."/>
            <person name="Levesque L."/>
            <person name="Li R."/>
            <person name="Lin C.F."/>
            <person name="Lin M.F."/>
            <person name="Lindblad-Toh K."/>
            <person name="Llopart A."/>
            <person name="Long M."/>
            <person name="Low L."/>
            <person name="Lozovsky E."/>
            <person name="Lu J."/>
            <person name="Luo M."/>
            <person name="Machado C.A."/>
            <person name="Makalowski W."/>
            <person name="Marzo M."/>
            <person name="Matsuda M."/>
            <person name="Matzkin L."/>
            <person name="McAllister B."/>
            <person name="McBride C.S."/>
            <person name="McKernan B."/>
            <person name="McKernan K."/>
            <person name="Mendez-Lago M."/>
            <person name="Minx P."/>
            <person name="Mollenhauer M.U."/>
            <person name="Montooth K."/>
            <person name="Mount S.M."/>
            <person name="Mu X."/>
            <person name="Myers E."/>
            <person name="Negre B."/>
            <person name="Newfeld S."/>
            <person name="Nielsen R."/>
            <person name="Noor M.A."/>
            <person name="O'Grady P."/>
            <person name="Pachter L."/>
            <person name="Papaceit M."/>
            <person name="Parisi M.J."/>
            <person name="Parisi M."/>
            <person name="Parts L."/>
            <person name="Pedersen J.S."/>
            <person name="Pesole G."/>
            <person name="Phillippy A.M."/>
            <person name="Ponting C.P."/>
            <person name="Pop M."/>
            <person name="Porcelli D."/>
            <person name="Powell J.R."/>
            <person name="Prohaska S."/>
            <person name="Pruitt K."/>
            <person name="Puig M."/>
            <person name="Quesneville H."/>
            <person name="Ram K.R."/>
            <person name="Rand D."/>
            <person name="Rasmussen M.D."/>
            <person name="Reed L.K."/>
            <person name="Reenan R."/>
            <person name="Reily A."/>
            <person name="Remington K.A."/>
            <person name="Rieger T.T."/>
            <person name="Ritchie M.G."/>
            <person name="Robin C."/>
            <person name="Rogers Y.H."/>
            <person name="Rohde C."/>
            <person name="Rozas J."/>
            <person name="Rubenfield M.J."/>
            <person name="Ruiz A."/>
            <person name="Russo S."/>
            <person name="Salzberg S.L."/>
            <person name="Sanchez-Gracia A."/>
            <person name="Saranga D.J."/>
            <person name="Sato H."/>
            <person name="Schaeffer S.W."/>
            <person name="Schatz M.C."/>
            <person name="Schlenke T."/>
            <person name="Schwartz R."/>
            <person name="Segarra C."/>
            <person name="Singh R.S."/>
            <person name="Sirot L."/>
            <person name="Sirota M."/>
            <person name="Sisneros N.B."/>
            <person name="Smith C.D."/>
            <person name="Smith T.F."/>
            <person name="Spieth J."/>
            <person name="Stage D.E."/>
            <person name="Stark A."/>
            <person name="Stephan W."/>
            <person name="Strausberg R.L."/>
            <person name="Strempel S."/>
            <person name="Sturgill D."/>
            <person name="Sutton G."/>
            <person name="Sutton G.G."/>
            <person name="Tao W."/>
            <person name="Teichmann S."/>
            <person name="Tobari Y.N."/>
            <person name="Tomimura Y."/>
            <person name="Tsolas J.M."/>
            <person name="Valente V.L."/>
            <person name="Venter E."/>
            <person name="Venter J.C."/>
            <person name="Vicario S."/>
            <person name="Vieira F.G."/>
            <person name="Vilella A.J."/>
            <person name="Villasante A."/>
            <person name="Walenz B."/>
            <person name="Wang J."/>
            <person name="Wasserman M."/>
            <person name="Watts T."/>
            <person name="Wilson D."/>
            <person name="Wilson R.K."/>
            <person name="Wing R.A."/>
            <person name="Wolfner M.F."/>
            <person name="Wong A."/>
            <person name="Wong G.K."/>
            <person name="Wu C.I."/>
            <person name="Wu G."/>
            <person name="Yamamoto D."/>
            <person name="Yang H.P."/>
            <person name="Yang S.P."/>
            <person name="Yorke J.A."/>
            <person name="Yoshida K."/>
            <person name="Zdobnov E."/>
            <person name="Zhang P."/>
            <person name="Zhang Y."/>
            <person name="Zimin A.V."/>
            <person name="Baldwin J."/>
            <person name="Abdouelleil A."/>
            <person name="Abdulkadir J."/>
            <person name="Abebe A."/>
            <person name="Abera B."/>
            <person name="Abreu J."/>
            <person name="Acer S.C."/>
            <person name="Aftuck L."/>
            <person name="Alexander A."/>
            <person name="An P."/>
            <person name="Anderson E."/>
            <person name="Anderson S."/>
            <person name="Arachi H."/>
            <person name="Azer M."/>
            <person name="Bachantsang P."/>
            <person name="Barry A."/>
            <person name="Bayul T."/>
            <person name="Berlin A."/>
            <person name="Bessette D."/>
            <person name="Bloom T."/>
            <person name="Blye J."/>
            <person name="Boguslavskiy L."/>
            <person name="Bonnet C."/>
            <person name="Boukhgalter B."/>
            <person name="Bourzgui I."/>
            <person name="Brown A."/>
            <person name="Cahill P."/>
            <person name="Channer S."/>
            <person name="Cheshatsang Y."/>
            <person name="Chuda L."/>
            <person name="Citroen M."/>
            <person name="Collymore A."/>
            <person name="Cooke P."/>
            <person name="Costello M."/>
            <person name="D'Aco K."/>
            <person name="Daza R."/>
            <person name="De Haan G."/>
            <person name="DeGray S."/>
            <person name="DeMaso C."/>
            <person name="Dhargay N."/>
            <person name="Dooley K."/>
            <person name="Dooley E."/>
            <person name="Doricent M."/>
            <person name="Dorje P."/>
            <person name="Dorjee K."/>
            <person name="Dupes A."/>
            <person name="Elong R."/>
            <person name="Falk J."/>
            <person name="Farina A."/>
            <person name="Faro S."/>
            <person name="Ferguson D."/>
            <person name="Fisher S."/>
            <person name="Foley C.D."/>
            <person name="Franke A."/>
            <person name="Friedrich D."/>
            <person name="Gadbois L."/>
            <person name="Gearin G."/>
            <person name="Gearin C.R."/>
            <person name="Giannoukos G."/>
            <person name="Goode T."/>
            <person name="Graham J."/>
            <person name="Grandbois E."/>
            <person name="Grewal S."/>
            <person name="Gyaltsen K."/>
            <person name="Hafez N."/>
            <person name="Hagos B."/>
            <person name="Hall J."/>
            <person name="Henson C."/>
            <person name="Hollinger A."/>
            <person name="Honan T."/>
            <person name="Huard M.D."/>
            <person name="Hughes L."/>
            <person name="Hurhula B."/>
            <person name="Husby M.E."/>
            <person name="Kamat A."/>
            <person name="Kanga B."/>
            <person name="Kashin S."/>
            <person name="Khazanovich D."/>
            <person name="Kisner P."/>
            <person name="Lance K."/>
            <person name="Lara M."/>
            <person name="Lee W."/>
            <person name="Lennon N."/>
            <person name="Letendre F."/>
            <person name="LeVine R."/>
            <person name="Lipovsky A."/>
            <person name="Liu X."/>
            <person name="Liu J."/>
            <person name="Liu S."/>
            <person name="Lokyitsang T."/>
            <person name="Lokyitsang Y."/>
            <person name="Lubonja R."/>
            <person name="Lui A."/>
            <person name="MacDonald P."/>
            <person name="Magnisalis V."/>
            <person name="Maru K."/>
            <person name="Matthews C."/>
            <person name="McCusker W."/>
            <person name="McDonough S."/>
            <person name="Mehta T."/>
            <person name="Meldrim J."/>
            <person name="Meneus L."/>
            <person name="Mihai O."/>
            <person name="Mihalev A."/>
            <person name="Mihova T."/>
            <person name="Mittelman R."/>
            <person name="Mlenga V."/>
            <person name="Montmayeur A."/>
            <person name="Mulrain L."/>
            <person name="Navidi A."/>
            <person name="Naylor J."/>
            <person name="Negash T."/>
            <person name="Nguyen T."/>
            <person name="Nguyen N."/>
            <person name="Nicol R."/>
            <person name="Norbu C."/>
            <person name="Norbu N."/>
            <person name="Novod N."/>
            <person name="O'Neill B."/>
            <person name="Osman S."/>
            <person name="Markiewicz E."/>
            <person name="Oyono O.L."/>
            <person name="Patti C."/>
            <person name="Phunkhang P."/>
            <person name="Pierre F."/>
            <person name="Priest M."/>
            <person name="Raghuraman S."/>
            <person name="Rege F."/>
            <person name="Reyes R."/>
            <person name="Rise C."/>
            <person name="Rogov P."/>
            <person name="Ross K."/>
            <person name="Ryan E."/>
            <person name="Settipalli S."/>
            <person name="Shea T."/>
            <person name="Sherpa N."/>
            <person name="Shi L."/>
            <person name="Shih D."/>
            <person name="Sparrow T."/>
            <person name="Spaulding J."/>
            <person name="Stalker J."/>
            <person name="Stange-Thomann N."/>
            <person name="Stavropoulos S."/>
            <person name="Stone C."/>
            <person name="Strader C."/>
            <person name="Tesfaye S."/>
            <person name="Thomson T."/>
            <person name="Thoulutsang Y."/>
            <person name="Thoulutsang D."/>
            <person name="Topham K."/>
            <person name="Topping I."/>
            <person name="Tsamla T."/>
            <person name="Vassiliev H."/>
            <person name="Vo A."/>
            <person name="Wangchuk T."/>
            <person name="Wangdi T."/>
            <person name="Weiand M."/>
            <person name="Wilkinson J."/>
            <person name="Wilson A."/>
            <person name="Yadav S."/>
            <person name="Young G."/>
            <person name="Yu Q."/>
            <person name="Zembek L."/>
            <person name="Zhong D."/>
            <person name="Zimmer A."/>
            <person name="Zwirko Z."/>
            <person name="Jaffe D.B."/>
            <person name="Alvarez P."/>
            <person name="Brockman W."/>
            <person name="Butler J."/>
            <person name="Chin C."/>
            <person name="Gnerre S."/>
            <person name="Grabherr M."/>
            <person name="Kleber M."/>
            <person name="Mauceli E."/>
            <person name="MacCallum I."/>
        </authorList>
    </citation>
    <scope>NUCLEOTIDE SEQUENCE [LARGE SCALE GENOMIC DNA]</scope>
    <source>
        <strain evidence="3">Tucson 15081-1352.22</strain>
    </source>
</reference>
<dbReference type="InParanoid" id="B4L4V4"/>
<dbReference type="EMBL" id="CH933810">
    <property type="protein sequence ID" value="EDW07582.1"/>
    <property type="molecule type" value="Genomic_DNA"/>
</dbReference>
<keyword evidence="3" id="KW-1185">Reference proteome</keyword>